<organism evidence="3 4">
    <name type="scientific">Candidatus Zymogenus saltonus</name>
    <dbReference type="NCBI Taxonomy" id="2844893"/>
    <lineage>
        <taxon>Bacteria</taxon>
        <taxon>Deltaproteobacteria</taxon>
        <taxon>Candidatus Zymogenia</taxon>
        <taxon>Candidatus Zymogeniales</taxon>
        <taxon>Candidatus Zymogenaceae</taxon>
        <taxon>Candidatus Zymogenus</taxon>
    </lineage>
</organism>
<reference evidence="3" key="2">
    <citation type="submission" date="2021-01" db="EMBL/GenBank/DDBJ databases">
        <authorList>
            <person name="Hahn C.R."/>
            <person name="Youssef N.H."/>
            <person name="Elshahed M."/>
        </authorList>
    </citation>
    <scope>NUCLEOTIDE SEQUENCE</scope>
    <source>
        <strain evidence="3">Zod_Metabat.24</strain>
    </source>
</reference>
<dbReference type="Proteomes" id="UP000809273">
    <property type="component" value="Unassembled WGS sequence"/>
</dbReference>
<sequence length="301" mass="33575">MATNKTVTFPNGFKLVSDKEIVGRDEETIQCEVQPNGTVKLIDKGYEGSILRRDGLIRYKNGLVESRDGSIRYQNGYKLILGKRAVRLPEGLFILGVKTKTDGSVEFPNGFVLKTDGSLKLTDGYKLDKDGELLEVSGGKNEESIGVLADLSKRIKKRDNALIFPVCTVRLSDKLIQERVKVTLDTISGEMSIKQKGLFAGLGFTEKAVVFVVVIIVLILIAIMLIDRLEKGGASIYQHRKDIFAVIKDFRESLEKNSSEISDIKEKLKKRGISFESQMEEEGREGITAGDSRLLKKRDDR</sequence>
<reference evidence="3" key="1">
    <citation type="journal article" date="2021" name="Environ. Microbiol.">
        <title>Genomic characterization of three novel Desulfobacterota classes expand the metabolic and phylogenetic diversity of the phylum.</title>
        <authorList>
            <person name="Murphy C.L."/>
            <person name="Biggerstaff J."/>
            <person name="Eichhorn A."/>
            <person name="Ewing E."/>
            <person name="Shahan R."/>
            <person name="Soriano D."/>
            <person name="Stewart S."/>
            <person name="VanMol K."/>
            <person name="Walker R."/>
            <person name="Walters P."/>
            <person name="Elshahed M.S."/>
            <person name="Youssef N.H."/>
        </authorList>
    </citation>
    <scope>NUCLEOTIDE SEQUENCE</scope>
    <source>
        <strain evidence="3">Zod_Metabat.24</strain>
    </source>
</reference>
<name>A0A9D8PNZ7_9DELT</name>
<evidence type="ECO:0000313" key="3">
    <source>
        <dbReference type="EMBL" id="MBN1572435.1"/>
    </source>
</evidence>
<feature type="transmembrane region" description="Helical" evidence="2">
    <location>
        <begin position="208"/>
        <end position="226"/>
    </location>
</feature>
<comment type="caution">
    <text evidence="3">The sequence shown here is derived from an EMBL/GenBank/DDBJ whole genome shotgun (WGS) entry which is preliminary data.</text>
</comment>
<evidence type="ECO:0000256" key="1">
    <source>
        <dbReference type="SAM" id="MobiDB-lite"/>
    </source>
</evidence>
<protein>
    <submittedName>
        <fullName evidence="3">Uncharacterized protein</fullName>
    </submittedName>
</protein>
<evidence type="ECO:0000313" key="4">
    <source>
        <dbReference type="Proteomes" id="UP000809273"/>
    </source>
</evidence>
<feature type="region of interest" description="Disordered" evidence="1">
    <location>
        <begin position="276"/>
        <end position="301"/>
    </location>
</feature>
<proteinExistence type="predicted"/>
<keyword evidence="2" id="KW-0812">Transmembrane</keyword>
<evidence type="ECO:0000256" key="2">
    <source>
        <dbReference type="SAM" id="Phobius"/>
    </source>
</evidence>
<accession>A0A9D8PNZ7</accession>
<dbReference type="AlphaFoldDB" id="A0A9D8PNZ7"/>
<dbReference type="EMBL" id="JAFGIX010000022">
    <property type="protein sequence ID" value="MBN1572435.1"/>
    <property type="molecule type" value="Genomic_DNA"/>
</dbReference>
<keyword evidence="2" id="KW-1133">Transmembrane helix</keyword>
<keyword evidence="2" id="KW-0472">Membrane</keyword>
<gene>
    <name evidence="3" type="ORF">JW984_04480</name>
</gene>